<dbReference type="EMBL" id="CM007898">
    <property type="protein sequence ID" value="OTG16908.1"/>
    <property type="molecule type" value="Genomic_DNA"/>
</dbReference>
<dbReference type="EC" id="1.14.11.33" evidence="8"/>
<dbReference type="GO" id="GO:0005737">
    <property type="term" value="C:cytoplasm"/>
    <property type="evidence" value="ECO:0000318"/>
    <property type="project" value="GO_Central"/>
</dbReference>
<dbReference type="GO" id="GO:0008198">
    <property type="term" value="F:ferrous iron binding"/>
    <property type="evidence" value="ECO:0000318"/>
    <property type="project" value="GO_Central"/>
</dbReference>
<keyword evidence="3" id="KW-0223">Dioxygenase</keyword>
<dbReference type="EMBL" id="MNCJ02000324">
    <property type="protein sequence ID" value="KAF5793395.1"/>
    <property type="molecule type" value="Genomic_DNA"/>
</dbReference>
<evidence type="ECO:0000256" key="3">
    <source>
        <dbReference type="ARBA" id="ARBA00022964"/>
    </source>
</evidence>
<evidence type="ECO:0000256" key="5">
    <source>
        <dbReference type="ARBA" id="ARBA00023004"/>
    </source>
</evidence>
<dbReference type="Gene3D" id="2.60.120.590">
    <property type="entry name" value="Alpha-ketoglutarate-dependent dioxygenase AlkB-like"/>
    <property type="match status" value="1"/>
</dbReference>
<evidence type="ECO:0000313" key="10">
    <source>
        <dbReference type="Proteomes" id="UP000215914"/>
    </source>
</evidence>
<keyword evidence="4 8" id="KW-0560">Oxidoreductase</keyword>
<dbReference type="InParanoid" id="A0A251U0L9"/>
<dbReference type="Proteomes" id="UP000215914">
    <property type="component" value="Chromosome 9"/>
</dbReference>
<sequence>MSLCRPMVSTSFWVKPMQADRSSHPPSFLTLNRPPPSFQSIGIKDAFHGSLSRECHCFPINWPTETVPYTLINKRPYIKEPPSERTPSKLSTYEILGPGMIILKNYVSFTDQVDIVNICEKWAAGPGGFYMYKSDEDRRRQMCFGRNWEPETGYRNCYRSNGFKPPPVPHEFISLAEAAIKDAQLYLDYLPSMYPDTCLVSFYETNGRLGLHQDCDESSDSLRRGLPVVSISIGTSAIFVYGRTKRKRKLKSVCLDSGDILIFGGKSRHIYHGVEQVSCFISTHGLYAESQMKLGRLSLTLRQF</sequence>
<dbReference type="GO" id="GO:0035516">
    <property type="term" value="F:broad specificity oxidative DNA demethylase activity"/>
    <property type="evidence" value="ECO:0000318"/>
    <property type="project" value="GO_Central"/>
</dbReference>
<evidence type="ECO:0000259" key="7">
    <source>
        <dbReference type="PROSITE" id="PS51471"/>
    </source>
</evidence>
<dbReference type="SMR" id="A0A251U0L9"/>
<dbReference type="InterPro" id="IPR037151">
    <property type="entry name" value="AlkB-like_sf"/>
</dbReference>
<evidence type="ECO:0000256" key="2">
    <source>
        <dbReference type="ARBA" id="ARBA00022723"/>
    </source>
</evidence>
<comment type="similarity">
    <text evidence="1">Belongs to the alkB family.</text>
</comment>
<reference evidence="9" key="2">
    <citation type="submission" date="2017-02" db="EMBL/GenBank/DDBJ databases">
        <title>Sunflower complete genome.</title>
        <authorList>
            <person name="Langlade N."/>
            <person name="Munos S."/>
        </authorList>
    </citation>
    <scope>NUCLEOTIDE SEQUENCE [LARGE SCALE GENOMIC DNA]</scope>
    <source>
        <tissue evidence="9">Leaves</tissue>
    </source>
</reference>
<dbReference type="InterPro" id="IPR027450">
    <property type="entry name" value="AlkB-like"/>
</dbReference>
<dbReference type="PANTHER" id="PTHR16557:SF10">
    <property type="entry name" value="2-OXOGLUTARATE-DEPENDENT DIOXYGENASE FAMILY PROTEIN"/>
    <property type="match status" value="1"/>
</dbReference>
<evidence type="ECO:0000313" key="8">
    <source>
        <dbReference type="EMBL" id="KAF5793395.1"/>
    </source>
</evidence>
<evidence type="ECO:0000313" key="9">
    <source>
        <dbReference type="EMBL" id="OTG16908.1"/>
    </source>
</evidence>
<dbReference type="PROSITE" id="PS51471">
    <property type="entry name" value="FE2OG_OXY"/>
    <property type="match status" value="1"/>
</dbReference>
<organism evidence="9 10">
    <name type="scientific">Helianthus annuus</name>
    <name type="common">Common sunflower</name>
    <dbReference type="NCBI Taxonomy" id="4232"/>
    <lineage>
        <taxon>Eukaryota</taxon>
        <taxon>Viridiplantae</taxon>
        <taxon>Streptophyta</taxon>
        <taxon>Embryophyta</taxon>
        <taxon>Tracheophyta</taxon>
        <taxon>Spermatophyta</taxon>
        <taxon>Magnoliopsida</taxon>
        <taxon>eudicotyledons</taxon>
        <taxon>Gunneridae</taxon>
        <taxon>Pentapetalae</taxon>
        <taxon>asterids</taxon>
        <taxon>campanulids</taxon>
        <taxon>Asterales</taxon>
        <taxon>Asteraceae</taxon>
        <taxon>Asteroideae</taxon>
        <taxon>Heliantheae alliance</taxon>
        <taxon>Heliantheae</taxon>
        <taxon>Helianthus</taxon>
    </lineage>
</organism>
<dbReference type="Pfam" id="PF13532">
    <property type="entry name" value="2OG-FeII_Oxy_2"/>
    <property type="match status" value="1"/>
</dbReference>
<dbReference type="GO" id="GO:0035515">
    <property type="term" value="F:oxidative RNA demethylase activity"/>
    <property type="evidence" value="ECO:0000318"/>
    <property type="project" value="GO_Central"/>
</dbReference>
<evidence type="ECO:0000256" key="4">
    <source>
        <dbReference type="ARBA" id="ARBA00023002"/>
    </source>
</evidence>
<proteinExistence type="inferred from homology"/>
<gene>
    <name evidence="9" type="ORF">HannXRQ_Chr09g0276511</name>
    <name evidence="8" type="ORF">HanXRQr2_Chr09g0416951</name>
</gene>
<name>A0A251U0L9_HELAN</name>
<feature type="binding site" evidence="6">
    <location>
        <position position="212"/>
    </location>
    <ligand>
        <name>Fe cation</name>
        <dbReference type="ChEBI" id="CHEBI:24875"/>
        <note>catalytic</note>
    </ligand>
</feature>
<reference evidence="8 10" key="1">
    <citation type="journal article" date="2017" name="Nature">
        <title>The sunflower genome provides insights into oil metabolism, flowering and Asterid evolution.</title>
        <authorList>
            <person name="Badouin H."/>
            <person name="Gouzy J."/>
            <person name="Grassa C.J."/>
            <person name="Murat F."/>
            <person name="Staton S.E."/>
            <person name="Cottret L."/>
            <person name="Lelandais-Briere C."/>
            <person name="Owens G.L."/>
            <person name="Carrere S."/>
            <person name="Mayjonade B."/>
            <person name="Legrand L."/>
            <person name="Gill N."/>
            <person name="Kane N.C."/>
            <person name="Bowers J.E."/>
            <person name="Hubner S."/>
            <person name="Bellec A."/>
            <person name="Berard A."/>
            <person name="Berges H."/>
            <person name="Blanchet N."/>
            <person name="Boniface M.C."/>
            <person name="Brunel D."/>
            <person name="Catrice O."/>
            <person name="Chaidir N."/>
            <person name="Claudel C."/>
            <person name="Donnadieu C."/>
            <person name="Faraut T."/>
            <person name="Fievet G."/>
            <person name="Helmstetter N."/>
            <person name="King M."/>
            <person name="Knapp S.J."/>
            <person name="Lai Z."/>
            <person name="Le Paslier M.C."/>
            <person name="Lippi Y."/>
            <person name="Lorenzon L."/>
            <person name="Mandel J.R."/>
            <person name="Marage G."/>
            <person name="Marchand G."/>
            <person name="Marquand E."/>
            <person name="Bret-Mestries E."/>
            <person name="Morien E."/>
            <person name="Nambeesan S."/>
            <person name="Nguyen T."/>
            <person name="Pegot-Espagnet P."/>
            <person name="Pouilly N."/>
            <person name="Raftis F."/>
            <person name="Sallet E."/>
            <person name="Schiex T."/>
            <person name="Thomas J."/>
            <person name="Vandecasteele C."/>
            <person name="Vares D."/>
            <person name="Vear F."/>
            <person name="Vautrin S."/>
            <person name="Crespi M."/>
            <person name="Mangin B."/>
            <person name="Burke J.M."/>
            <person name="Salse J."/>
            <person name="Munos S."/>
            <person name="Vincourt P."/>
            <person name="Rieseberg L.H."/>
            <person name="Langlade N.B."/>
        </authorList>
    </citation>
    <scope>NUCLEOTIDE SEQUENCE [LARGE SCALE GENOMIC DNA]</scope>
    <source>
        <strain evidence="10">cv. SF193</strain>
        <tissue evidence="8">Leaves</tissue>
    </source>
</reference>
<evidence type="ECO:0000256" key="1">
    <source>
        <dbReference type="ARBA" id="ARBA00007879"/>
    </source>
</evidence>
<dbReference type="Gramene" id="mRNA:HanXRQr2_Chr09g0416951">
    <property type="protein sequence ID" value="mRNA:HanXRQr2_Chr09g0416951"/>
    <property type="gene ID" value="HanXRQr2_Chr09g0416951"/>
</dbReference>
<evidence type="ECO:0000256" key="6">
    <source>
        <dbReference type="PIRSR" id="PIRSR604574-2"/>
    </source>
</evidence>
<dbReference type="PANTHER" id="PTHR16557">
    <property type="entry name" value="ALKYLATED DNA REPAIR PROTEIN ALKB-RELATED"/>
    <property type="match status" value="1"/>
</dbReference>
<feature type="domain" description="Fe2OG dioxygenase" evidence="7">
    <location>
        <begin position="194"/>
        <end position="304"/>
    </location>
</feature>
<dbReference type="SUPFAM" id="SSF51197">
    <property type="entry name" value="Clavaminate synthase-like"/>
    <property type="match status" value="1"/>
</dbReference>
<keyword evidence="2 6" id="KW-0479">Metal-binding</keyword>
<dbReference type="InterPro" id="IPR004574">
    <property type="entry name" value="Alkb"/>
</dbReference>
<feature type="binding site" evidence="6">
    <location>
        <position position="214"/>
    </location>
    <ligand>
        <name>Fe cation</name>
        <dbReference type="ChEBI" id="CHEBI:24875"/>
        <note>catalytic</note>
    </ligand>
</feature>
<dbReference type="GO" id="GO:0035513">
    <property type="term" value="P:oxidative RNA demethylation"/>
    <property type="evidence" value="ECO:0000318"/>
    <property type="project" value="GO_Central"/>
</dbReference>
<keyword evidence="5 6" id="KW-0408">Iron</keyword>
<reference evidence="8" key="3">
    <citation type="submission" date="2020-06" db="EMBL/GenBank/DDBJ databases">
        <title>Helianthus annuus Genome sequencing and assembly Release 2.</title>
        <authorList>
            <person name="Gouzy J."/>
            <person name="Langlade N."/>
            <person name="Munos S."/>
        </authorList>
    </citation>
    <scope>NUCLEOTIDE SEQUENCE</scope>
    <source>
        <tissue evidence="8">Leaves</tissue>
    </source>
</reference>
<keyword evidence="10" id="KW-1185">Reference proteome</keyword>
<dbReference type="AlphaFoldDB" id="A0A251U0L9"/>
<feature type="binding site" evidence="6">
    <location>
        <position position="272"/>
    </location>
    <ligand>
        <name>Fe cation</name>
        <dbReference type="ChEBI" id="CHEBI:24875"/>
        <note>catalytic</note>
    </ligand>
</feature>
<comment type="cofactor">
    <cofactor evidence="6">
        <name>Fe(2+)</name>
        <dbReference type="ChEBI" id="CHEBI:29033"/>
    </cofactor>
    <text evidence="6">Binds 1 Fe(2+) ion per subunit.</text>
</comment>
<dbReference type="InterPro" id="IPR005123">
    <property type="entry name" value="Oxoglu/Fe-dep_dioxygenase_dom"/>
</dbReference>
<accession>A0A251U0L9</accession>
<protein>
    <submittedName>
        <fullName evidence="8">DNA oxidative demethylase</fullName>
        <ecNumber evidence="8">1.14.11.33</ecNumber>
    </submittedName>
    <submittedName>
        <fullName evidence="9">Putative alkylated DNA repair protein AlkB</fullName>
    </submittedName>
</protein>